<dbReference type="InterPro" id="IPR006224">
    <property type="entry name" value="PsdUridine_synth_RluA-like_CS"/>
</dbReference>
<dbReference type="GO" id="GO:0140098">
    <property type="term" value="F:catalytic activity, acting on RNA"/>
    <property type="evidence" value="ECO:0007669"/>
    <property type="project" value="UniProtKB-ARBA"/>
</dbReference>
<dbReference type="PANTHER" id="PTHR21600">
    <property type="entry name" value="MITOCHONDRIAL RNA PSEUDOURIDINE SYNTHASE"/>
    <property type="match status" value="1"/>
</dbReference>
<proteinExistence type="predicted"/>
<name>A0A217EDJ3_9GAMM</name>
<reference evidence="3" key="1">
    <citation type="submission" date="2017-06" db="EMBL/GenBank/DDBJ databases">
        <authorList>
            <person name="Varghese N."/>
            <person name="Submissions S."/>
        </authorList>
    </citation>
    <scope>NUCLEOTIDE SEQUENCE [LARGE SCALE GENOMIC DNA]</scope>
    <source>
        <strain evidence="3">ANC 5114</strain>
    </source>
</reference>
<dbReference type="EMBL" id="FZLN01000001">
    <property type="protein sequence ID" value="SNQ28568.1"/>
    <property type="molecule type" value="Genomic_DNA"/>
</dbReference>
<keyword evidence="3" id="KW-1185">Reference proteome</keyword>
<dbReference type="PROSITE" id="PS01129">
    <property type="entry name" value="PSI_RLU"/>
    <property type="match status" value="1"/>
</dbReference>
<sequence>MTLIEPVPPMKNGVSASRVFLPAQTNYLTIYDFLCQQFPHISAQEWLLRFHHQLIFDQNLNQLTEDTLYQANCFVFYYRFLAYEMPVPFPHHVVFENEYIMVVDKPHFLTISPTGKYVQETLLVRLKHETQNPHLTPIHRIDKDTAGLVMFCKQPAYRAAYQQLFADRAVQKHYHAIAAYAPHLEFPHTIKLHLCKGEPFYTMRIDAEEKPNSETVIECLSHHAQRAKYLLKPITGKQHQLRVHLNHLKIPIENDPLYPIVKHVADDCFDRPLQLLAKQLEFKDPVTGQFLQFESQQDLHL</sequence>
<dbReference type="GO" id="GO:0000455">
    <property type="term" value="P:enzyme-directed rRNA pseudouridine synthesis"/>
    <property type="evidence" value="ECO:0007669"/>
    <property type="project" value="TreeGrafter"/>
</dbReference>
<dbReference type="SUPFAM" id="SSF55120">
    <property type="entry name" value="Pseudouridine synthase"/>
    <property type="match status" value="1"/>
</dbReference>
<dbReference type="AlphaFoldDB" id="A0A217EDJ3"/>
<dbReference type="InterPro" id="IPR020103">
    <property type="entry name" value="PsdUridine_synth_cat_dom_sf"/>
</dbReference>
<organism evidence="2 3">
    <name type="scientific">Acinetobacter apis</name>
    <dbReference type="NCBI Taxonomy" id="1229165"/>
    <lineage>
        <taxon>Bacteria</taxon>
        <taxon>Pseudomonadati</taxon>
        <taxon>Pseudomonadota</taxon>
        <taxon>Gammaproteobacteria</taxon>
        <taxon>Moraxellales</taxon>
        <taxon>Moraxellaceae</taxon>
        <taxon>Acinetobacter</taxon>
    </lineage>
</organism>
<dbReference type="Proteomes" id="UP000243463">
    <property type="component" value="Unassembled WGS sequence"/>
</dbReference>
<dbReference type="Gene3D" id="3.30.2350.10">
    <property type="entry name" value="Pseudouridine synthase"/>
    <property type="match status" value="1"/>
</dbReference>
<protein>
    <submittedName>
        <fullName evidence="2">tRNA pseudouridine32 synthase / 23S rRNA pseudouridine746 synthase</fullName>
    </submittedName>
</protein>
<evidence type="ECO:0000313" key="2">
    <source>
        <dbReference type="EMBL" id="SNQ28568.1"/>
    </source>
</evidence>
<dbReference type="InterPro" id="IPR050188">
    <property type="entry name" value="RluA_PseudoU_synthase"/>
</dbReference>
<gene>
    <name evidence="2" type="ORF">SAMN05444584_0492</name>
</gene>
<dbReference type="InterPro" id="IPR006145">
    <property type="entry name" value="PsdUridine_synth_RsuA/RluA"/>
</dbReference>
<dbReference type="RefSeq" id="WP_213062816.1">
    <property type="nucleotide sequence ID" value="NZ_FZLN01000001.1"/>
</dbReference>
<accession>A0A217EDJ3</accession>
<evidence type="ECO:0000259" key="1">
    <source>
        <dbReference type="Pfam" id="PF00849"/>
    </source>
</evidence>
<dbReference type="GO" id="GO:0003723">
    <property type="term" value="F:RNA binding"/>
    <property type="evidence" value="ECO:0007669"/>
    <property type="project" value="InterPro"/>
</dbReference>
<feature type="domain" description="Pseudouridine synthase RsuA/RluA-like" evidence="1">
    <location>
        <begin position="100"/>
        <end position="247"/>
    </location>
</feature>
<dbReference type="Pfam" id="PF00849">
    <property type="entry name" value="PseudoU_synth_2"/>
    <property type="match status" value="1"/>
</dbReference>
<dbReference type="PANTHER" id="PTHR21600:SF84">
    <property type="entry name" value="PSEUDOURIDINE SYNTHASE RSUA_RLUA-LIKE DOMAIN-CONTAINING PROTEIN"/>
    <property type="match status" value="1"/>
</dbReference>
<dbReference type="GO" id="GO:0009982">
    <property type="term" value="F:pseudouridine synthase activity"/>
    <property type="evidence" value="ECO:0007669"/>
    <property type="project" value="InterPro"/>
</dbReference>
<evidence type="ECO:0000313" key="3">
    <source>
        <dbReference type="Proteomes" id="UP000243463"/>
    </source>
</evidence>